<accession>A0A9D1ID83</accession>
<dbReference type="AlphaFoldDB" id="A0A9D1ID83"/>
<protein>
    <recommendedName>
        <fullName evidence="3">Esterase</fullName>
    </recommendedName>
</protein>
<dbReference type="EMBL" id="DVMU01000088">
    <property type="protein sequence ID" value="HIU33704.1"/>
    <property type="molecule type" value="Genomic_DNA"/>
</dbReference>
<sequence length="253" mass="28783">MALFLGQFYSEALRMETSFAAILPEKDPGRGFPVLTLLNGAGGDYSGWLRFTSLERYVKNRRLAVLLPNAHLSMYEDMAHGGKYFTYLADEFPRRVAGFFPLSGAREEHFLAGLSMGGMGALKIGMRRPEQYALIGCFSAGHSNYLFRKPAPGTPRERRYFLAYGDADVEEKEAETMRIARNLAREGAIVPRVFHACGAQDPIRKNAHVTRDLFAQIPGNPFQYEYLEPEGRHNWDFWDAILPEFLRRIDTYL</sequence>
<dbReference type="GO" id="GO:0016747">
    <property type="term" value="F:acyltransferase activity, transferring groups other than amino-acyl groups"/>
    <property type="evidence" value="ECO:0007669"/>
    <property type="project" value="TreeGrafter"/>
</dbReference>
<evidence type="ECO:0000313" key="2">
    <source>
        <dbReference type="Proteomes" id="UP000824072"/>
    </source>
</evidence>
<evidence type="ECO:0008006" key="3">
    <source>
        <dbReference type="Google" id="ProtNLM"/>
    </source>
</evidence>
<dbReference type="InterPro" id="IPR000801">
    <property type="entry name" value="Esterase-like"/>
</dbReference>
<dbReference type="Gene3D" id="3.40.50.1820">
    <property type="entry name" value="alpha/beta hydrolase"/>
    <property type="match status" value="1"/>
</dbReference>
<dbReference type="InterPro" id="IPR050583">
    <property type="entry name" value="Mycobacterial_A85_antigen"/>
</dbReference>
<gene>
    <name evidence="1" type="ORF">IAB02_04000</name>
</gene>
<dbReference type="Proteomes" id="UP000824072">
    <property type="component" value="Unassembled WGS sequence"/>
</dbReference>
<reference evidence="1" key="2">
    <citation type="journal article" date="2021" name="PeerJ">
        <title>Extensive microbial diversity within the chicken gut microbiome revealed by metagenomics and culture.</title>
        <authorList>
            <person name="Gilroy R."/>
            <person name="Ravi A."/>
            <person name="Getino M."/>
            <person name="Pursley I."/>
            <person name="Horton D.L."/>
            <person name="Alikhan N.F."/>
            <person name="Baker D."/>
            <person name="Gharbi K."/>
            <person name="Hall N."/>
            <person name="Watson M."/>
            <person name="Adriaenssens E.M."/>
            <person name="Foster-Nyarko E."/>
            <person name="Jarju S."/>
            <person name="Secka A."/>
            <person name="Antonio M."/>
            <person name="Oren A."/>
            <person name="Chaudhuri R.R."/>
            <person name="La Ragione R."/>
            <person name="Hildebrand F."/>
            <person name="Pallen M.J."/>
        </authorList>
    </citation>
    <scope>NUCLEOTIDE SEQUENCE</scope>
    <source>
        <strain evidence="1">ChiHcec3-11533</strain>
    </source>
</reference>
<dbReference type="PANTHER" id="PTHR48098">
    <property type="entry name" value="ENTEROCHELIN ESTERASE-RELATED"/>
    <property type="match status" value="1"/>
</dbReference>
<proteinExistence type="predicted"/>
<dbReference type="InterPro" id="IPR029058">
    <property type="entry name" value="AB_hydrolase_fold"/>
</dbReference>
<reference evidence="1" key="1">
    <citation type="submission" date="2020-10" db="EMBL/GenBank/DDBJ databases">
        <authorList>
            <person name="Gilroy R."/>
        </authorList>
    </citation>
    <scope>NUCLEOTIDE SEQUENCE</scope>
    <source>
        <strain evidence="1">ChiHcec3-11533</strain>
    </source>
</reference>
<evidence type="ECO:0000313" key="1">
    <source>
        <dbReference type="EMBL" id="HIU33704.1"/>
    </source>
</evidence>
<dbReference type="SUPFAM" id="SSF53474">
    <property type="entry name" value="alpha/beta-Hydrolases"/>
    <property type="match status" value="1"/>
</dbReference>
<organism evidence="1 2">
    <name type="scientific">Candidatus Pullichristensenella excrementigallinarum</name>
    <dbReference type="NCBI Taxonomy" id="2840907"/>
    <lineage>
        <taxon>Bacteria</taxon>
        <taxon>Bacillati</taxon>
        <taxon>Bacillota</taxon>
        <taxon>Clostridia</taxon>
        <taxon>Candidatus Pullichristensenella</taxon>
    </lineage>
</organism>
<comment type="caution">
    <text evidence="1">The sequence shown here is derived from an EMBL/GenBank/DDBJ whole genome shotgun (WGS) entry which is preliminary data.</text>
</comment>
<dbReference type="PANTHER" id="PTHR48098:SF1">
    <property type="entry name" value="DIACYLGLYCEROL ACYLTRANSFERASE_MYCOLYLTRANSFERASE AG85A"/>
    <property type="match status" value="1"/>
</dbReference>
<dbReference type="Pfam" id="PF00756">
    <property type="entry name" value="Esterase"/>
    <property type="match status" value="1"/>
</dbReference>
<name>A0A9D1ID83_9FIRM</name>